<gene>
    <name evidence="1" type="ORF">CW740_10070</name>
</gene>
<dbReference type="RefSeq" id="WP_106647374.1">
    <property type="nucleotide sequence ID" value="NZ_BMGO01000001.1"/>
</dbReference>
<evidence type="ECO:0000313" key="2">
    <source>
        <dbReference type="Proteomes" id="UP000232693"/>
    </source>
</evidence>
<name>A0A2K9ADQ1_9GAMM</name>
<dbReference type="AlphaFoldDB" id="A0A2K9ADQ1"/>
<accession>A0A2K9ADQ1</accession>
<organism evidence="1 2">
    <name type="scientific">Kangiella profundi</name>
    <dbReference type="NCBI Taxonomy" id="1561924"/>
    <lineage>
        <taxon>Bacteria</taxon>
        <taxon>Pseudomonadati</taxon>
        <taxon>Pseudomonadota</taxon>
        <taxon>Gammaproteobacteria</taxon>
        <taxon>Kangiellales</taxon>
        <taxon>Kangiellaceae</taxon>
        <taxon>Kangiella</taxon>
    </lineage>
</organism>
<dbReference type="KEGG" id="kpd:CW740_10070"/>
<evidence type="ECO:0000313" key="1">
    <source>
        <dbReference type="EMBL" id="AUD79567.1"/>
    </source>
</evidence>
<proteinExistence type="predicted"/>
<keyword evidence="2" id="KW-1185">Reference proteome</keyword>
<sequence length="157" mass="18360">MIFRILIILAVHLYSQVGHAYKDDNKTERTYKGFISATLNSDKSIHKQMFVREYFDKFNPTKDSFNFTGDKDPEVSFRLWFQVLDLSGELFNVNIILESKKRDSINGWNVVYDETVSGILYGKNKYDLATVDLPTLNIEIDIDKNFIAEELKERFNN</sequence>
<dbReference type="Proteomes" id="UP000232693">
    <property type="component" value="Chromosome"/>
</dbReference>
<dbReference type="EMBL" id="CP025120">
    <property type="protein sequence ID" value="AUD79567.1"/>
    <property type="molecule type" value="Genomic_DNA"/>
</dbReference>
<protein>
    <submittedName>
        <fullName evidence="1">Uncharacterized protein</fullName>
    </submittedName>
</protein>
<reference evidence="1 2" key="1">
    <citation type="submission" date="2017-12" db="EMBL/GenBank/DDBJ databases">
        <title>Kangiella profundi FT102 completed genome.</title>
        <authorList>
            <person name="Xu J."/>
            <person name="Wang J."/>
            <person name="Lu Y."/>
        </authorList>
    </citation>
    <scope>NUCLEOTIDE SEQUENCE [LARGE SCALE GENOMIC DNA]</scope>
    <source>
        <strain evidence="1 2">FT102</strain>
    </source>
</reference>